<dbReference type="EMBL" id="JBFPER010000001">
    <property type="protein sequence ID" value="MEX0381169.1"/>
    <property type="molecule type" value="Genomic_DNA"/>
</dbReference>
<name>A0ABV3S3Z5_9LACO</name>
<evidence type="ECO:0000313" key="1">
    <source>
        <dbReference type="EMBL" id="MEX0381169.1"/>
    </source>
</evidence>
<dbReference type="Proteomes" id="UP001556617">
    <property type="component" value="Unassembled WGS sequence"/>
</dbReference>
<keyword evidence="2" id="KW-1185">Reference proteome</keyword>
<evidence type="ECO:0000313" key="2">
    <source>
        <dbReference type="Proteomes" id="UP001556617"/>
    </source>
</evidence>
<accession>A0ABV3S3Z5</accession>
<sequence>MVIVILVGLVVVAYSKVLFLKSIVWLLPLIMTLAPFARLPNEPVVGAVKLAVMSI</sequence>
<comment type="caution">
    <text evidence="1">The sequence shown here is derived from an EMBL/GenBank/DDBJ whole genome shotgun (WGS) entry which is preliminary data.</text>
</comment>
<protein>
    <submittedName>
        <fullName evidence="1">Uncharacterized protein</fullName>
    </submittedName>
</protein>
<gene>
    <name evidence="1" type="ORF">AB3K24_07360</name>
</gene>
<dbReference type="RefSeq" id="WP_367974757.1">
    <property type="nucleotide sequence ID" value="NZ_JBFPEQ010000001.1"/>
</dbReference>
<proteinExistence type="predicted"/>
<organism evidence="1 2">
    <name type="scientific">Leuconostoc aquikimchii</name>
    <dbReference type="NCBI Taxonomy" id="3236804"/>
    <lineage>
        <taxon>Bacteria</taxon>
        <taxon>Bacillati</taxon>
        <taxon>Bacillota</taxon>
        <taxon>Bacilli</taxon>
        <taxon>Lactobacillales</taxon>
        <taxon>Lactobacillaceae</taxon>
        <taxon>Leuconostoc</taxon>
    </lineage>
</organism>
<reference evidence="1 2" key="1">
    <citation type="submission" date="2024-07" db="EMBL/GenBank/DDBJ databases">
        <authorList>
            <person name="Yun M."/>
        </authorList>
    </citation>
    <scope>NUCLEOTIDE SEQUENCE [LARGE SCALE GENOMIC DNA]</scope>
    <source>
        <strain evidence="1 2">MS01</strain>
    </source>
</reference>